<evidence type="ECO:0000256" key="1">
    <source>
        <dbReference type="SAM" id="MobiDB-lite"/>
    </source>
</evidence>
<gene>
    <name evidence="2" type="ORF">QTJ16_003663</name>
</gene>
<accession>A0AAD9T0B5</accession>
<sequence length="102" mass="10522">MSDGLRKDFSTQASEKLTPDSSKTTTEKIGENLSGAGDKVASAVQPSSEKSTTQKAGDSIRGEGDSAQKQGGGIVDKVSNTVTDTVNSLTGKTEDTAKKNDL</sequence>
<dbReference type="Proteomes" id="UP001285354">
    <property type="component" value="Unassembled WGS sequence"/>
</dbReference>
<evidence type="ECO:0000313" key="2">
    <source>
        <dbReference type="EMBL" id="KAK2626488.1"/>
    </source>
</evidence>
<organism evidence="2 3">
    <name type="scientific">Diplocarpon rosae</name>
    <dbReference type="NCBI Taxonomy" id="946125"/>
    <lineage>
        <taxon>Eukaryota</taxon>
        <taxon>Fungi</taxon>
        <taxon>Dikarya</taxon>
        <taxon>Ascomycota</taxon>
        <taxon>Pezizomycotina</taxon>
        <taxon>Leotiomycetes</taxon>
        <taxon>Helotiales</taxon>
        <taxon>Drepanopezizaceae</taxon>
        <taxon>Diplocarpon</taxon>
    </lineage>
</organism>
<feature type="region of interest" description="Disordered" evidence="1">
    <location>
        <begin position="1"/>
        <end position="102"/>
    </location>
</feature>
<keyword evidence="3" id="KW-1185">Reference proteome</keyword>
<dbReference type="InterPro" id="IPR007250">
    <property type="entry name" value="HSP9_HSP12"/>
</dbReference>
<dbReference type="EMBL" id="JAUBYV010000005">
    <property type="protein sequence ID" value="KAK2626488.1"/>
    <property type="molecule type" value="Genomic_DNA"/>
</dbReference>
<feature type="compositionally biased region" description="Polar residues" evidence="1">
    <location>
        <begin position="78"/>
        <end position="91"/>
    </location>
</feature>
<protein>
    <recommendedName>
        <fullName evidence="4">Chaperone/heat shock protein Hsp12</fullName>
    </recommendedName>
</protein>
<dbReference type="AlphaFoldDB" id="A0AAD9T0B5"/>
<dbReference type="Pfam" id="PF04119">
    <property type="entry name" value="HSP9_HSP12"/>
    <property type="match status" value="1"/>
</dbReference>
<feature type="compositionally biased region" description="Basic and acidic residues" evidence="1">
    <location>
        <begin position="92"/>
        <end position="102"/>
    </location>
</feature>
<feature type="compositionally biased region" description="Polar residues" evidence="1">
    <location>
        <begin position="44"/>
        <end position="56"/>
    </location>
</feature>
<reference evidence="2" key="1">
    <citation type="submission" date="2023-06" db="EMBL/GenBank/DDBJ databases">
        <title>Draft genome of Marssonina rosae.</title>
        <authorList>
            <person name="Cheng Q."/>
        </authorList>
    </citation>
    <scope>NUCLEOTIDE SEQUENCE</scope>
    <source>
        <strain evidence="2">R4</strain>
    </source>
</reference>
<feature type="compositionally biased region" description="Polar residues" evidence="1">
    <location>
        <begin position="10"/>
        <end position="24"/>
    </location>
</feature>
<proteinExistence type="predicted"/>
<evidence type="ECO:0000313" key="3">
    <source>
        <dbReference type="Proteomes" id="UP001285354"/>
    </source>
</evidence>
<evidence type="ECO:0008006" key="4">
    <source>
        <dbReference type="Google" id="ProtNLM"/>
    </source>
</evidence>
<dbReference type="Gene3D" id="6.10.250.2440">
    <property type="match status" value="2"/>
</dbReference>
<name>A0AAD9T0B5_9HELO</name>
<comment type="caution">
    <text evidence="2">The sequence shown here is derived from an EMBL/GenBank/DDBJ whole genome shotgun (WGS) entry which is preliminary data.</text>
</comment>